<proteinExistence type="predicted"/>
<protein>
    <submittedName>
        <fullName evidence="2">DUF2125 domain-containing protein</fullName>
    </submittedName>
</protein>
<dbReference type="RefSeq" id="WP_274495014.1">
    <property type="nucleotide sequence ID" value="NZ_CP118166.1"/>
</dbReference>
<gene>
    <name evidence="2" type="ORF">PUV54_07585</name>
</gene>
<dbReference type="AlphaFoldDB" id="A0AAF0CCB2"/>
<evidence type="ECO:0000313" key="2">
    <source>
        <dbReference type="EMBL" id="WDI33055.1"/>
    </source>
</evidence>
<dbReference type="KEGG" id="hfl:PUV54_07585"/>
<name>A0AAF0CCB2_9PROT</name>
<keyword evidence="3" id="KW-1185">Reference proteome</keyword>
<reference evidence="2" key="1">
    <citation type="submission" date="2023-02" db="EMBL/GenBank/DDBJ databases">
        <title>Genome sequence of Hyphococcus flavus.</title>
        <authorList>
            <person name="Rong J.-C."/>
            <person name="Zhao Q."/>
            <person name="Yi M."/>
            <person name="Wu J.-Y."/>
        </authorList>
    </citation>
    <scope>NUCLEOTIDE SEQUENCE</scope>
    <source>
        <strain evidence="2">MCCC 1K03223</strain>
    </source>
</reference>
<dbReference type="EMBL" id="CP118166">
    <property type="protein sequence ID" value="WDI33055.1"/>
    <property type="molecule type" value="Genomic_DNA"/>
</dbReference>
<evidence type="ECO:0000313" key="3">
    <source>
        <dbReference type="Proteomes" id="UP001214043"/>
    </source>
</evidence>
<dbReference type="Proteomes" id="UP001214043">
    <property type="component" value="Chromosome"/>
</dbReference>
<sequence>MAEHHHRLSRRWLYIPFIIAGVILIGYYMLWRTGAAEMKKGVEAWVADQRSAGLEITHGPITSDGFPFFLRVHVDNPDISQPDLWRWRTSRLTMDALPYDLRKLIFSTRTEQYLWTEDHGEWRVIAKDFRTSISADDTRGWVFATTIGEGSATRMHTDETIQIENLKLDLAPDSAENTTLTLNLAATGLSAINGAKAVELDTFRTMLALTHTDAFAFADPVSVWRQAGGRLIIRGLSAEIDDAHVMIAGEINLDSENYPAGQLNTEIVNPAVFTEVLHTGGAISRNEAQSVAAALSLAAIAGGGKINAPIHLKDKTAQIAGVTLAGLPKVD</sequence>
<keyword evidence="1" id="KW-0812">Transmembrane</keyword>
<keyword evidence="1" id="KW-1133">Transmembrane helix</keyword>
<organism evidence="2 3">
    <name type="scientific">Hyphococcus flavus</name>
    <dbReference type="NCBI Taxonomy" id="1866326"/>
    <lineage>
        <taxon>Bacteria</taxon>
        <taxon>Pseudomonadati</taxon>
        <taxon>Pseudomonadota</taxon>
        <taxon>Alphaproteobacteria</taxon>
        <taxon>Parvularculales</taxon>
        <taxon>Parvularculaceae</taxon>
        <taxon>Hyphococcus</taxon>
    </lineage>
</organism>
<evidence type="ECO:0000256" key="1">
    <source>
        <dbReference type="SAM" id="Phobius"/>
    </source>
</evidence>
<dbReference type="Pfam" id="PF09898">
    <property type="entry name" value="DUF2125"/>
    <property type="match status" value="1"/>
</dbReference>
<accession>A0AAF0CCB2</accession>
<keyword evidence="1" id="KW-0472">Membrane</keyword>
<dbReference type="InterPro" id="IPR018666">
    <property type="entry name" value="DUF2125"/>
</dbReference>
<feature type="transmembrane region" description="Helical" evidence="1">
    <location>
        <begin position="12"/>
        <end position="31"/>
    </location>
</feature>